<protein>
    <submittedName>
        <fullName evidence="2">Uncharacterized protein</fullName>
    </submittedName>
</protein>
<feature type="compositionally biased region" description="Basic and acidic residues" evidence="1">
    <location>
        <begin position="80"/>
        <end position="98"/>
    </location>
</feature>
<evidence type="ECO:0000313" key="2">
    <source>
        <dbReference type="EMBL" id="EYB82293.1"/>
    </source>
</evidence>
<evidence type="ECO:0000313" key="3">
    <source>
        <dbReference type="Proteomes" id="UP000024635"/>
    </source>
</evidence>
<reference evidence="3" key="1">
    <citation type="journal article" date="2015" name="Nat. Genet.">
        <title>The genome and transcriptome of the zoonotic hookworm Ancylostoma ceylanicum identify infection-specific gene families.</title>
        <authorList>
            <person name="Schwarz E.M."/>
            <person name="Hu Y."/>
            <person name="Antoshechkin I."/>
            <person name="Miller M.M."/>
            <person name="Sternberg P.W."/>
            <person name="Aroian R.V."/>
        </authorList>
    </citation>
    <scope>NUCLEOTIDE SEQUENCE</scope>
    <source>
        <strain evidence="3">HY135</strain>
    </source>
</reference>
<dbReference type="AlphaFoldDB" id="A0A016RVD0"/>
<gene>
    <name evidence="2" type="primary">Acey_s0363.g3542</name>
    <name evidence="2" type="ORF">Y032_0363g3542</name>
</gene>
<keyword evidence="3" id="KW-1185">Reference proteome</keyword>
<evidence type="ECO:0000256" key="1">
    <source>
        <dbReference type="SAM" id="MobiDB-lite"/>
    </source>
</evidence>
<organism evidence="2 3">
    <name type="scientific">Ancylostoma ceylanicum</name>
    <dbReference type="NCBI Taxonomy" id="53326"/>
    <lineage>
        <taxon>Eukaryota</taxon>
        <taxon>Metazoa</taxon>
        <taxon>Ecdysozoa</taxon>
        <taxon>Nematoda</taxon>
        <taxon>Chromadorea</taxon>
        <taxon>Rhabditida</taxon>
        <taxon>Rhabditina</taxon>
        <taxon>Rhabditomorpha</taxon>
        <taxon>Strongyloidea</taxon>
        <taxon>Ancylostomatidae</taxon>
        <taxon>Ancylostomatinae</taxon>
        <taxon>Ancylostoma</taxon>
    </lineage>
</organism>
<name>A0A016RVD0_9BILA</name>
<sequence length="118" mass="13994">MNIVYVRFPWRHIVEVGQYTFRLTSAWCYKDDGGRSEDDADSATITPSYLNSFNSDPQHIVQLCVAPCQFKQSPQHHGVQRSDDKLEEKKEDRKRERQEEEYIQFIMVQAFPDFKLFT</sequence>
<dbReference type="EMBL" id="JARK01001699">
    <property type="protein sequence ID" value="EYB82293.1"/>
    <property type="molecule type" value="Genomic_DNA"/>
</dbReference>
<proteinExistence type="predicted"/>
<dbReference type="Proteomes" id="UP000024635">
    <property type="component" value="Unassembled WGS sequence"/>
</dbReference>
<accession>A0A016RVD0</accession>
<comment type="caution">
    <text evidence="2">The sequence shown here is derived from an EMBL/GenBank/DDBJ whole genome shotgun (WGS) entry which is preliminary data.</text>
</comment>
<feature type="region of interest" description="Disordered" evidence="1">
    <location>
        <begin position="71"/>
        <end position="98"/>
    </location>
</feature>